<sequence>MAGSKLPPPAHSVRSFQSSIASKDKGIPSIRSQIAPGTTLAKRLLFPHLAPDVEAPPLLISSNLPPELNAELYDFIALALRAFVNPMWTKISRFDKDFLVQINQVVTQIIQSLEARLSKTDLSPLVFRDLPVLITQHYEDYRLASCKLNTSYSTGGAASLPLLFHQFQPHMAVSADGSINEDYLRQSVDFVLKACLPPEDYDPDTERYVIREIILKVLKDIIPRVSQPWFIHRLALDLLGSSEAAVSLEKPPPDPSKPYISFHATVIFILSAIQAISGFGLTVIHGYKSAIQTIKYVNESSNHTPGEIKSSPPAAQPTASPPTTAEISKRQSDSSSIFSVTSQQRPERGTLQFPDLSRYAEPPLVMVTTVFSLDKRYAASAISSTMDLLASLFAPFLDKLLPYLLYKNVLSPGRLVEICQIAKKNVFPNGYLAPPPIDPTPEEQVVIRERLAARIQEVMPRLLSPLVLGAHISAKEQTIDDILDPLSSAACNIHLLMFILDSVLMTLIPEMGTTTDASMIDGPPSAVTALSRIQPDAGAQRVLKQGSSIAGDNGNGGAEKGTNNSPSLSSATTAMYGHV</sequence>
<dbReference type="OrthoDB" id="5582218at2759"/>
<dbReference type="Proteomes" id="UP000736335">
    <property type="component" value="Unassembled WGS sequence"/>
</dbReference>
<evidence type="ECO:0000313" key="4">
    <source>
        <dbReference type="Proteomes" id="UP000736335"/>
    </source>
</evidence>
<name>A0A9P6H887_9AGAM</name>
<feature type="region of interest" description="Disordered" evidence="1">
    <location>
        <begin position="547"/>
        <end position="579"/>
    </location>
</feature>
<evidence type="ECO:0000313" key="3">
    <source>
        <dbReference type="EMBL" id="KAF9779774.1"/>
    </source>
</evidence>
<feature type="compositionally biased region" description="Low complexity" evidence="1">
    <location>
        <begin position="310"/>
        <end position="325"/>
    </location>
</feature>
<feature type="domain" description="PXA" evidence="2">
    <location>
        <begin position="65"/>
        <end position="243"/>
    </location>
</feature>
<reference evidence="3" key="1">
    <citation type="journal article" date="2020" name="Nat. Commun.">
        <title>Large-scale genome sequencing of mycorrhizal fungi provides insights into the early evolution of symbiotic traits.</title>
        <authorList>
            <person name="Miyauchi S."/>
            <person name="Kiss E."/>
            <person name="Kuo A."/>
            <person name="Drula E."/>
            <person name="Kohler A."/>
            <person name="Sanchez-Garcia M."/>
            <person name="Morin E."/>
            <person name="Andreopoulos B."/>
            <person name="Barry K.W."/>
            <person name="Bonito G."/>
            <person name="Buee M."/>
            <person name="Carver A."/>
            <person name="Chen C."/>
            <person name="Cichocki N."/>
            <person name="Clum A."/>
            <person name="Culley D."/>
            <person name="Crous P.W."/>
            <person name="Fauchery L."/>
            <person name="Girlanda M."/>
            <person name="Hayes R.D."/>
            <person name="Keri Z."/>
            <person name="LaButti K."/>
            <person name="Lipzen A."/>
            <person name="Lombard V."/>
            <person name="Magnuson J."/>
            <person name="Maillard F."/>
            <person name="Murat C."/>
            <person name="Nolan M."/>
            <person name="Ohm R.A."/>
            <person name="Pangilinan J."/>
            <person name="Pereira M.F."/>
            <person name="Perotto S."/>
            <person name="Peter M."/>
            <person name="Pfister S."/>
            <person name="Riley R."/>
            <person name="Sitrit Y."/>
            <person name="Stielow J.B."/>
            <person name="Szollosi G."/>
            <person name="Zifcakova L."/>
            <person name="Stursova M."/>
            <person name="Spatafora J.W."/>
            <person name="Tedersoo L."/>
            <person name="Vaario L.M."/>
            <person name="Yamada A."/>
            <person name="Yan M."/>
            <person name="Wang P."/>
            <person name="Xu J."/>
            <person name="Bruns T."/>
            <person name="Baldrian P."/>
            <person name="Vilgalys R."/>
            <person name="Dunand C."/>
            <person name="Henrissat B."/>
            <person name="Grigoriev I.V."/>
            <person name="Hibbett D."/>
            <person name="Nagy L.G."/>
            <person name="Martin F.M."/>
        </authorList>
    </citation>
    <scope>NUCLEOTIDE SEQUENCE</scope>
    <source>
        <strain evidence="3">UH-Tt-Lm1</strain>
    </source>
</reference>
<feature type="region of interest" description="Disordered" evidence="1">
    <location>
        <begin position="302"/>
        <end position="353"/>
    </location>
</feature>
<dbReference type="GO" id="GO:0035091">
    <property type="term" value="F:phosphatidylinositol binding"/>
    <property type="evidence" value="ECO:0007669"/>
    <property type="project" value="TreeGrafter"/>
</dbReference>
<evidence type="ECO:0000256" key="1">
    <source>
        <dbReference type="SAM" id="MobiDB-lite"/>
    </source>
</evidence>
<dbReference type="Pfam" id="PF02194">
    <property type="entry name" value="PXA"/>
    <property type="match status" value="1"/>
</dbReference>
<dbReference type="PROSITE" id="PS51207">
    <property type="entry name" value="PXA"/>
    <property type="match status" value="1"/>
</dbReference>
<dbReference type="EMBL" id="WIUZ02000018">
    <property type="protein sequence ID" value="KAF9779774.1"/>
    <property type="molecule type" value="Genomic_DNA"/>
</dbReference>
<dbReference type="AlphaFoldDB" id="A0A9P6H887"/>
<proteinExistence type="predicted"/>
<protein>
    <submittedName>
        <fullName evidence="3">PXA domain-containing protein</fullName>
    </submittedName>
</protein>
<reference evidence="3" key="2">
    <citation type="submission" date="2020-11" db="EMBL/GenBank/DDBJ databases">
        <authorList>
            <consortium name="DOE Joint Genome Institute"/>
            <person name="Kuo A."/>
            <person name="Miyauchi S."/>
            <person name="Kiss E."/>
            <person name="Drula E."/>
            <person name="Kohler A."/>
            <person name="Sanchez-Garcia M."/>
            <person name="Andreopoulos B."/>
            <person name="Barry K.W."/>
            <person name="Bonito G."/>
            <person name="Buee M."/>
            <person name="Carver A."/>
            <person name="Chen C."/>
            <person name="Cichocki N."/>
            <person name="Clum A."/>
            <person name="Culley D."/>
            <person name="Crous P.W."/>
            <person name="Fauchery L."/>
            <person name="Girlanda M."/>
            <person name="Hayes R."/>
            <person name="Keri Z."/>
            <person name="Labutti K."/>
            <person name="Lipzen A."/>
            <person name="Lombard V."/>
            <person name="Magnuson J."/>
            <person name="Maillard F."/>
            <person name="Morin E."/>
            <person name="Murat C."/>
            <person name="Nolan M."/>
            <person name="Ohm R."/>
            <person name="Pangilinan J."/>
            <person name="Pereira M."/>
            <person name="Perotto S."/>
            <person name="Peter M."/>
            <person name="Riley R."/>
            <person name="Sitrit Y."/>
            <person name="Stielow B."/>
            <person name="Szollosi G."/>
            <person name="Zifcakova L."/>
            <person name="Stursova M."/>
            <person name="Spatafora J.W."/>
            <person name="Tedersoo L."/>
            <person name="Vaario L.-M."/>
            <person name="Yamada A."/>
            <person name="Yan M."/>
            <person name="Wang P."/>
            <person name="Xu J."/>
            <person name="Bruns T."/>
            <person name="Baldrian P."/>
            <person name="Vilgalys R."/>
            <person name="Henrissat B."/>
            <person name="Grigoriev I.V."/>
            <person name="Hibbett D."/>
            <person name="Nagy L.G."/>
            <person name="Martin F.M."/>
        </authorList>
    </citation>
    <scope>NUCLEOTIDE SEQUENCE</scope>
    <source>
        <strain evidence="3">UH-Tt-Lm1</strain>
    </source>
</reference>
<dbReference type="PANTHER" id="PTHR22775:SF3">
    <property type="entry name" value="SORTING NEXIN-13"/>
    <property type="match status" value="1"/>
</dbReference>
<dbReference type="SMART" id="SM00313">
    <property type="entry name" value="PXA"/>
    <property type="match status" value="1"/>
</dbReference>
<comment type="caution">
    <text evidence="3">The sequence shown here is derived from an EMBL/GenBank/DDBJ whole genome shotgun (WGS) entry which is preliminary data.</text>
</comment>
<organism evidence="3 4">
    <name type="scientific">Thelephora terrestris</name>
    <dbReference type="NCBI Taxonomy" id="56493"/>
    <lineage>
        <taxon>Eukaryota</taxon>
        <taxon>Fungi</taxon>
        <taxon>Dikarya</taxon>
        <taxon>Basidiomycota</taxon>
        <taxon>Agaricomycotina</taxon>
        <taxon>Agaricomycetes</taxon>
        <taxon>Thelephorales</taxon>
        <taxon>Thelephoraceae</taxon>
        <taxon>Thelephora</taxon>
    </lineage>
</organism>
<evidence type="ECO:0000259" key="2">
    <source>
        <dbReference type="PROSITE" id="PS51207"/>
    </source>
</evidence>
<gene>
    <name evidence="3" type="ORF">BJ322DRAFT_1086336</name>
</gene>
<feature type="compositionally biased region" description="Polar residues" evidence="1">
    <location>
        <begin position="333"/>
        <end position="344"/>
    </location>
</feature>
<keyword evidence="4" id="KW-1185">Reference proteome</keyword>
<dbReference type="PANTHER" id="PTHR22775">
    <property type="entry name" value="SORTING NEXIN"/>
    <property type="match status" value="1"/>
</dbReference>
<accession>A0A9P6H887</accession>
<feature type="compositionally biased region" description="Polar residues" evidence="1">
    <location>
        <begin position="561"/>
        <end position="573"/>
    </location>
</feature>
<dbReference type="InterPro" id="IPR003114">
    <property type="entry name" value="Phox_assoc"/>
</dbReference>